<dbReference type="Proteomes" id="UP000005459">
    <property type="component" value="Unassembled WGS sequence"/>
</dbReference>
<keyword evidence="1" id="KW-1133">Transmembrane helix</keyword>
<reference evidence="2 3" key="1">
    <citation type="submission" date="2011-06" db="EMBL/GenBank/DDBJ databases">
        <title>The draft genome of Thiocapsa marina 5811.</title>
        <authorList>
            <consortium name="US DOE Joint Genome Institute (JGI-PGF)"/>
            <person name="Lucas S."/>
            <person name="Han J."/>
            <person name="Cheng J.-F."/>
            <person name="Goodwin L."/>
            <person name="Pitluck S."/>
            <person name="Peters L."/>
            <person name="Land M.L."/>
            <person name="Hauser L."/>
            <person name="Vogl K."/>
            <person name="Liu Z."/>
            <person name="Imhoff J."/>
            <person name="Thiel V."/>
            <person name="Frigaard N.-U."/>
            <person name="Bryant D."/>
            <person name="Woyke T.J."/>
        </authorList>
    </citation>
    <scope>NUCLEOTIDE SEQUENCE [LARGE SCALE GENOMIC DNA]</scope>
    <source>
        <strain evidence="2 3">5811</strain>
    </source>
</reference>
<protein>
    <submittedName>
        <fullName evidence="2">Uncharacterized protein</fullName>
    </submittedName>
</protein>
<accession>F9U6T6</accession>
<feature type="transmembrane region" description="Helical" evidence="1">
    <location>
        <begin position="20"/>
        <end position="36"/>
    </location>
</feature>
<keyword evidence="1" id="KW-0472">Membrane</keyword>
<organism evidence="2 3">
    <name type="scientific">Thiocapsa marina 5811</name>
    <dbReference type="NCBI Taxonomy" id="768671"/>
    <lineage>
        <taxon>Bacteria</taxon>
        <taxon>Pseudomonadati</taxon>
        <taxon>Pseudomonadota</taxon>
        <taxon>Gammaproteobacteria</taxon>
        <taxon>Chromatiales</taxon>
        <taxon>Chromatiaceae</taxon>
        <taxon>Thiocapsa</taxon>
    </lineage>
</organism>
<evidence type="ECO:0000313" key="3">
    <source>
        <dbReference type="Proteomes" id="UP000005459"/>
    </source>
</evidence>
<gene>
    <name evidence="2" type="ORF">ThimaDRAFT_0638</name>
</gene>
<dbReference type="EMBL" id="AFWV01000002">
    <property type="protein sequence ID" value="EGV19962.1"/>
    <property type="molecule type" value="Genomic_DNA"/>
</dbReference>
<sequence>MSSLQKLSYKFTSKAGNQTSLLIFILFILYRGGLVLN</sequence>
<evidence type="ECO:0000313" key="2">
    <source>
        <dbReference type="EMBL" id="EGV19962.1"/>
    </source>
</evidence>
<name>F9U6T6_9GAMM</name>
<keyword evidence="3" id="KW-1185">Reference proteome</keyword>
<keyword evidence="1" id="KW-0812">Transmembrane</keyword>
<evidence type="ECO:0000256" key="1">
    <source>
        <dbReference type="SAM" id="Phobius"/>
    </source>
</evidence>
<dbReference type="AlphaFoldDB" id="F9U6T6"/>
<proteinExistence type="predicted"/>